<evidence type="ECO:0000256" key="1">
    <source>
        <dbReference type="ARBA" id="ARBA00022801"/>
    </source>
</evidence>
<evidence type="ECO:0000256" key="2">
    <source>
        <dbReference type="SAM" id="MobiDB-lite"/>
    </source>
</evidence>
<accession>A0A7L6BEV1</accession>
<dbReference type="KEGG" id="mfeu:H1D33_20170"/>
<evidence type="ECO:0000313" key="4">
    <source>
        <dbReference type="EMBL" id="QLQ40438.2"/>
    </source>
</evidence>
<dbReference type="GO" id="GO:0016787">
    <property type="term" value="F:hydrolase activity"/>
    <property type="evidence" value="ECO:0007669"/>
    <property type="project" value="UniProtKB-KW"/>
</dbReference>
<dbReference type="InterPro" id="IPR042001">
    <property type="entry name" value="Sortase_F"/>
</dbReference>
<reference evidence="4 5" key="2">
    <citation type="journal article" date="2021" name="Mar. Drugs">
        <title>A New Micromonospora Strain with Antibiotic Activity Isolated from the Microbiome of a Mid-Atlantic Deep-Sea Sponge.</title>
        <authorList>
            <person name="Back C.R."/>
            <person name="Stennett H.L."/>
            <person name="Williams S.E."/>
            <person name="Wang L."/>
            <person name="Ojeda Gomez J."/>
            <person name="Abdulle O.M."/>
            <person name="Duffy T."/>
            <person name="Neal C."/>
            <person name="Mantell J."/>
            <person name="Jepson M.A."/>
            <person name="Hendry K.R."/>
            <person name="Powell D."/>
            <person name="Stach J.E.M."/>
            <person name="Essex-Lopresti A.E."/>
            <person name="Willis C.L."/>
            <person name="Curnow P."/>
            <person name="Race P.R."/>
        </authorList>
    </citation>
    <scope>NUCLEOTIDE SEQUENCE [LARGE SCALE GENOMIC DNA]</scope>
    <source>
        <strain evidence="4 5">28ISP2-46</strain>
    </source>
</reference>
<proteinExistence type="predicted"/>
<keyword evidence="3" id="KW-0812">Transmembrane</keyword>
<evidence type="ECO:0000313" key="5">
    <source>
        <dbReference type="Proteomes" id="UP000510844"/>
    </source>
</evidence>
<protein>
    <submittedName>
        <fullName evidence="4">Class F sortase</fullName>
    </submittedName>
</protein>
<name>A0A7L6BEV1_9ACTN</name>
<keyword evidence="1" id="KW-0378">Hydrolase</keyword>
<dbReference type="AlphaFoldDB" id="A0A7L6BEV1"/>
<dbReference type="SUPFAM" id="SSF63817">
    <property type="entry name" value="Sortase"/>
    <property type="match status" value="1"/>
</dbReference>
<dbReference type="CDD" id="cd05829">
    <property type="entry name" value="Sortase_F"/>
    <property type="match status" value="1"/>
</dbReference>
<dbReference type="Proteomes" id="UP000510844">
    <property type="component" value="Chromosome"/>
</dbReference>
<evidence type="ECO:0000256" key="3">
    <source>
        <dbReference type="SAM" id="Phobius"/>
    </source>
</evidence>
<dbReference type="Gene3D" id="2.40.260.10">
    <property type="entry name" value="Sortase"/>
    <property type="match status" value="1"/>
</dbReference>
<gene>
    <name evidence="4" type="ORF">H1D33_20170</name>
</gene>
<feature type="transmembrane region" description="Helical" evidence="3">
    <location>
        <begin position="17"/>
        <end position="38"/>
    </location>
</feature>
<keyword evidence="5" id="KW-1185">Reference proteome</keyword>
<feature type="compositionally biased region" description="Low complexity" evidence="2">
    <location>
        <begin position="49"/>
        <end position="74"/>
    </location>
</feature>
<dbReference type="RefSeq" id="WP_220138674.1">
    <property type="nucleotide sequence ID" value="NZ_CP059322.2"/>
</dbReference>
<sequence>MDDPQERTATGPRRQRAALAAGAGLLALAAVVIVGHAVTRADDRPPDAARPAVTSGAPTTGRAPAPRPVGRAGALTSGPLMADSPPVRVRIPSLRVDAPIVPLGLGPDGAMQVPDSATDVGWFTRAPAPGALGPAVLAGHVNWKGRAGSFFDLARLRPDTTLAVRRRDGSTAVFVVTRVEQHPKDRFPTEDVYGPTDHAALRLITCGGEFDRKRDSYRDNVIVYARLARAEPAG</sequence>
<dbReference type="Pfam" id="PF04203">
    <property type="entry name" value="Sortase"/>
    <property type="match status" value="1"/>
</dbReference>
<reference evidence="5" key="1">
    <citation type="submission" date="2020-07" db="EMBL/GenBank/DDBJ databases">
        <title>A new Micromonospora strain with potent antibiotic activity isolated from the microbiome of a mid-Atlantic deep-sea sponge.</title>
        <authorList>
            <person name="Back C.R."/>
            <person name="Stennett H.L."/>
            <person name="Williams S.E."/>
            <person name="Wang L."/>
            <person name="Ojeda Gomez J."/>
            <person name="Abdulle O.M."/>
            <person name="Duffy T."/>
            <person name="Hendry K.R."/>
            <person name="Powell D."/>
            <person name="Stach J.E."/>
            <person name="Essex-Lopresti A.E."/>
            <person name="Willis C.L."/>
            <person name="Curnow P."/>
            <person name="Race P.R."/>
        </authorList>
    </citation>
    <scope>NUCLEOTIDE SEQUENCE [LARGE SCALE GENOMIC DNA]</scope>
    <source>
        <strain evidence="5">28ISP2-46</strain>
    </source>
</reference>
<keyword evidence="3" id="KW-1133">Transmembrane helix</keyword>
<dbReference type="EMBL" id="CP059322">
    <property type="protein sequence ID" value="QLQ40438.2"/>
    <property type="molecule type" value="Genomic_DNA"/>
</dbReference>
<dbReference type="NCBIfam" id="NF033748">
    <property type="entry name" value="class_F_sortase"/>
    <property type="match status" value="1"/>
</dbReference>
<dbReference type="InterPro" id="IPR023365">
    <property type="entry name" value="Sortase_dom-sf"/>
</dbReference>
<keyword evidence="3" id="KW-0472">Membrane</keyword>
<feature type="region of interest" description="Disordered" evidence="2">
    <location>
        <begin position="41"/>
        <end position="83"/>
    </location>
</feature>
<dbReference type="InterPro" id="IPR005754">
    <property type="entry name" value="Sortase"/>
</dbReference>
<organism evidence="4 5">
    <name type="scientific">Micromonospora robiginosa</name>
    <dbReference type="NCBI Taxonomy" id="2749844"/>
    <lineage>
        <taxon>Bacteria</taxon>
        <taxon>Bacillati</taxon>
        <taxon>Actinomycetota</taxon>
        <taxon>Actinomycetes</taxon>
        <taxon>Micromonosporales</taxon>
        <taxon>Micromonosporaceae</taxon>
        <taxon>Micromonospora</taxon>
    </lineage>
</organism>